<dbReference type="CDD" id="cd00593">
    <property type="entry name" value="RIBOc"/>
    <property type="match status" value="1"/>
</dbReference>
<dbReference type="PROSITE" id="PS50142">
    <property type="entry name" value="RNASE_3_2"/>
    <property type="match status" value="1"/>
</dbReference>
<dbReference type="Proteomes" id="UP000229498">
    <property type="component" value="Unassembled WGS sequence"/>
</dbReference>
<keyword evidence="9" id="KW-0819">tRNA processing</keyword>
<comment type="caution">
    <text evidence="12">The sequence shown here is derived from an EMBL/GenBank/DDBJ whole genome shotgun (WGS) entry which is preliminary data.</text>
</comment>
<evidence type="ECO:0000256" key="3">
    <source>
        <dbReference type="ARBA" id="ARBA00022552"/>
    </source>
</evidence>
<keyword evidence="8 9" id="KW-0694">RNA-binding</keyword>
<evidence type="ECO:0000256" key="1">
    <source>
        <dbReference type="ARBA" id="ARBA00000109"/>
    </source>
</evidence>
<keyword evidence="3 9" id="KW-0698">rRNA processing</keyword>
<dbReference type="NCBIfam" id="TIGR02191">
    <property type="entry name" value="RNaseIII"/>
    <property type="match status" value="1"/>
</dbReference>
<dbReference type="GO" id="GO:0005737">
    <property type="term" value="C:cytoplasm"/>
    <property type="evidence" value="ECO:0007669"/>
    <property type="project" value="UniProtKB-SubCell"/>
</dbReference>
<dbReference type="SMART" id="SM00358">
    <property type="entry name" value="DSRM"/>
    <property type="match status" value="1"/>
</dbReference>
<evidence type="ECO:0000259" key="10">
    <source>
        <dbReference type="PROSITE" id="PS50137"/>
    </source>
</evidence>
<dbReference type="GO" id="GO:0003725">
    <property type="term" value="F:double-stranded RNA binding"/>
    <property type="evidence" value="ECO:0007669"/>
    <property type="project" value="TreeGrafter"/>
</dbReference>
<feature type="domain" description="RNase III" evidence="11">
    <location>
        <begin position="1"/>
        <end position="129"/>
    </location>
</feature>
<keyword evidence="9" id="KW-0963">Cytoplasm</keyword>
<evidence type="ECO:0000256" key="8">
    <source>
        <dbReference type="ARBA" id="ARBA00022884"/>
    </source>
</evidence>
<reference evidence="12 13" key="1">
    <citation type="submission" date="2017-11" db="EMBL/GenBank/DDBJ databases">
        <title>Draft genome sequence of Rhizobiales bacterium SY3-13.</title>
        <authorList>
            <person name="Sun C."/>
        </authorList>
    </citation>
    <scope>NUCLEOTIDE SEQUENCE [LARGE SCALE GENOMIC DNA]</scope>
    <source>
        <strain evidence="12 13">SY3-13</strain>
    </source>
</reference>
<feature type="active site" evidence="9">
    <location>
        <position position="118"/>
    </location>
</feature>
<dbReference type="Gene3D" id="3.30.160.20">
    <property type="match status" value="1"/>
</dbReference>
<comment type="cofactor">
    <cofactor evidence="9">
        <name>Mg(2+)</name>
        <dbReference type="ChEBI" id="CHEBI:18420"/>
    </cofactor>
</comment>
<keyword evidence="9" id="KW-0699">rRNA-binding</keyword>
<name>A0A2M9G6D5_9PROT</name>
<dbReference type="PROSITE" id="PS00517">
    <property type="entry name" value="RNASE_3_1"/>
    <property type="match status" value="1"/>
</dbReference>
<dbReference type="Gene3D" id="1.10.1520.10">
    <property type="entry name" value="Ribonuclease III domain"/>
    <property type="match status" value="1"/>
</dbReference>
<feature type="domain" description="DRBM" evidence="10">
    <location>
        <begin position="154"/>
        <end position="222"/>
    </location>
</feature>
<evidence type="ECO:0000256" key="2">
    <source>
        <dbReference type="ARBA" id="ARBA00010183"/>
    </source>
</evidence>
<keyword evidence="6 9" id="KW-0255">Endonuclease</keyword>
<proteinExistence type="inferred from homology"/>
<dbReference type="PANTHER" id="PTHR11207">
    <property type="entry name" value="RIBONUCLEASE III"/>
    <property type="match status" value="1"/>
</dbReference>
<evidence type="ECO:0000256" key="6">
    <source>
        <dbReference type="ARBA" id="ARBA00022759"/>
    </source>
</evidence>
<keyword evidence="13" id="KW-1185">Reference proteome</keyword>
<dbReference type="GO" id="GO:0006364">
    <property type="term" value="P:rRNA processing"/>
    <property type="evidence" value="ECO:0007669"/>
    <property type="project" value="UniProtKB-UniRule"/>
</dbReference>
<feature type="active site" evidence="9">
    <location>
        <position position="46"/>
    </location>
</feature>
<dbReference type="GO" id="GO:0046872">
    <property type="term" value="F:metal ion binding"/>
    <property type="evidence" value="ECO:0007669"/>
    <property type="project" value="UniProtKB-KW"/>
</dbReference>
<dbReference type="SUPFAM" id="SSF54768">
    <property type="entry name" value="dsRNA-binding domain-like"/>
    <property type="match status" value="1"/>
</dbReference>
<dbReference type="FunFam" id="1.10.1520.10:FF:000001">
    <property type="entry name" value="Ribonuclease 3"/>
    <property type="match status" value="1"/>
</dbReference>
<dbReference type="PROSITE" id="PS50137">
    <property type="entry name" value="DS_RBD"/>
    <property type="match status" value="1"/>
</dbReference>
<feature type="binding site" evidence="9">
    <location>
        <position position="118"/>
    </location>
    <ligand>
        <name>Mg(2+)</name>
        <dbReference type="ChEBI" id="CHEBI:18420"/>
    </ligand>
</feature>
<dbReference type="GO" id="GO:0008033">
    <property type="term" value="P:tRNA processing"/>
    <property type="evidence" value="ECO:0007669"/>
    <property type="project" value="UniProtKB-KW"/>
</dbReference>
<dbReference type="GO" id="GO:0006397">
    <property type="term" value="P:mRNA processing"/>
    <property type="evidence" value="ECO:0007669"/>
    <property type="project" value="UniProtKB-UniRule"/>
</dbReference>
<feature type="binding site" evidence="9">
    <location>
        <position position="42"/>
    </location>
    <ligand>
        <name>Mg(2+)</name>
        <dbReference type="ChEBI" id="CHEBI:18420"/>
    </ligand>
</feature>
<dbReference type="OrthoDB" id="9805026at2"/>
<keyword evidence="7 9" id="KW-0378">Hydrolase</keyword>
<evidence type="ECO:0000256" key="4">
    <source>
        <dbReference type="ARBA" id="ARBA00022664"/>
    </source>
</evidence>
<protein>
    <recommendedName>
        <fullName evidence="9">Ribonuclease 3</fullName>
        <ecNumber evidence="9">3.1.26.3</ecNumber>
    </recommendedName>
    <alternativeName>
        <fullName evidence="9">Ribonuclease III</fullName>
        <shortName evidence="9">RNase III</shortName>
    </alternativeName>
</protein>
<gene>
    <name evidence="9 12" type="primary">rnc</name>
    <name evidence="12" type="ORF">CVT23_02155</name>
</gene>
<dbReference type="InterPro" id="IPR014720">
    <property type="entry name" value="dsRBD_dom"/>
</dbReference>
<evidence type="ECO:0000256" key="5">
    <source>
        <dbReference type="ARBA" id="ARBA00022722"/>
    </source>
</evidence>
<comment type="similarity">
    <text evidence="2">Belongs to the ribonuclease III family.</text>
</comment>
<comment type="subunit">
    <text evidence="9">Homodimer.</text>
</comment>
<evidence type="ECO:0000256" key="9">
    <source>
        <dbReference type="HAMAP-Rule" id="MF_00104"/>
    </source>
</evidence>
<dbReference type="InterPro" id="IPR011907">
    <property type="entry name" value="RNase_III"/>
</dbReference>
<accession>A0A2M9G6D5</accession>
<evidence type="ECO:0000313" key="12">
    <source>
        <dbReference type="EMBL" id="PJK31285.1"/>
    </source>
</evidence>
<comment type="function">
    <text evidence="9">Digests double-stranded RNA. Involved in the processing of primary rRNA transcript to yield the immediate precursors to the large and small rRNAs (23S and 16S). Processes some mRNAs, and tRNAs when they are encoded in the rRNA operon. Processes pre-crRNA and tracrRNA of type II CRISPR loci if present in the organism.</text>
</comment>
<keyword evidence="4 9" id="KW-0507">mRNA processing</keyword>
<dbReference type="AlphaFoldDB" id="A0A2M9G6D5"/>
<dbReference type="InterPro" id="IPR036389">
    <property type="entry name" value="RNase_III_sf"/>
</dbReference>
<dbReference type="CDD" id="cd10845">
    <property type="entry name" value="DSRM_RNAse_III_family"/>
    <property type="match status" value="1"/>
</dbReference>
<evidence type="ECO:0000313" key="13">
    <source>
        <dbReference type="Proteomes" id="UP000229498"/>
    </source>
</evidence>
<dbReference type="Pfam" id="PF00035">
    <property type="entry name" value="dsrm"/>
    <property type="match status" value="1"/>
</dbReference>
<evidence type="ECO:0000256" key="7">
    <source>
        <dbReference type="ARBA" id="ARBA00022801"/>
    </source>
</evidence>
<keyword evidence="9" id="KW-0479">Metal-binding</keyword>
<dbReference type="SMART" id="SM00535">
    <property type="entry name" value="RIBOc"/>
    <property type="match status" value="1"/>
</dbReference>
<dbReference type="EC" id="3.1.26.3" evidence="9"/>
<comment type="subcellular location">
    <subcellularLocation>
        <location evidence="9">Cytoplasm</location>
    </subcellularLocation>
</comment>
<sequence length="226" mass="24731">MAELERALGHAFADRGRLQEALTHPSALQRGRAERGDYERLEFLGDRVLGLVIAMAIFREYPDANAGHMARRYNEMVRKETLAEVALETGLAGHIRMSPGERETGGLEKPAILADICEAVIGALYLDGGLPAAERFIGERWRARIAGLEKAPKDSKTALQEWAHAHGIEPPEYELVAARGPDHAPEFTVRARFARGEAEATGSSKKVAERRAAETLLGKVENGRDG</sequence>
<keyword evidence="9" id="KW-0460">Magnesium</keyword>
<organism evidence="12 13">
    <name type="scientific">Minwuia thermotolerans</name>
    <dbReference type="NCBI Taxonomy" id="2056226"/>
    <lineage>
        <taxon>Bacteria</taxon>
        <taxon>Pseudomonadati</taxon>
        <taxon>Pseudomonadota</taxon>
        <taxon>Alphaproteobacteria</taxon>
        <taxon>Minwuiales</taxon>
        <taxon>Minwuiaceae</taxon>
        <taxon>Minwuia</taxon>
    </lineage>
</organism>
<dbReference type="PANTHER" id="PTHR11207:SF0">
    <property type="entry name" value="RIBONUCLEASE 3"/>
    <property type="match status" value="1"/>
</dbReference>
<feature type="binding site" evidence="9">
    <location>
        <position position="115"/>
    </location>
    <ligand>
        <name>Mg(2+)</name>
        <dbReference type="ChEBI" id="CHEBI:18420"/>
    </ligand>
</feature>
<dbReference type="EMBL" id="PHIG01000006">
    <property type="protein sequence ID" value="PJK31285.1"/>
    <property type="molecule type" value="Genomic_DNA"/>
</dbReference>
<keyword evidence="5 9" id="KW-0540">Nuclease</keyword>
<comment type="catalytic activity">
    <reaction evidence="1 9">
        <text>Endonucleolytic cleavage to 5'-phosphomonoester.</text>
        <dbReference type="EC" id="3.1.26.3"/>
    </reaction>
</comment>
<dbReference type="Pfam" id="PF14622">
    <property type="entry name" value="Ribonucleas_3_3"/>
    <property type="match status" value="1"/>
</dbReference>
<evidence type="ECO:0000259" key="11">
    <source>
        <dbReference type="PROSITE" id="PS50142"/>
    </source>
</evidence>
<dbReference type="GO" id="GO:0019843">
    <property type="term" value="F:rRNA binding"/>
    <property type="evidence" value="ECO:0007669"/>
    <property type="project" value="UniProtKB-KW"/>
</dbReference>
<dbReference type="HAMAP" id="MF_00104">
    <property type="entry name" value="RNase_III"/>
    <property type="match status" value="1"/>
</dbReference>
<dbReference type="InterPro" id="IPR000999">
    <property type="entry name" value="RNase_III_dom"/>
</dbReference>
<dbReference type="GO" id="GO:0010468">
    <property type="term" value="P:regulation of gene expression"/>
    <property type="evidence" value="ECO:0007669"/>
    <property type="project" value="TreeGrafter"/>
</dbReference>
<dbReference type="SUPFAM" id="SSF69065">
    <property type="entry name" value="RNase III domain-like"/>
    <property type="match status" value="1"/>
</dbReference>
<dbReference type="GO" id="GO:0004525">
    <property type="term" value="F:ribonuclease III activity"/>
    <property type="evidence" value="ECO:0007669"/>
    <property type="project" value="UniProtKB-UniRule"/>
</dbReference>